<evidence type="ECO:0000313" key="2">
    <source>
        <dbReference type="Proteomes" id="UP000184109"/>
    </source>
</evidence>
<evidence type="ECO:0008006" key="3">
    <source>
        <dbReference type="Google" id="ProtNLM"/>
    </source>
</evidence>
<proteinExistence type="predicted"/>
<dbReference type="Proteomes" id="UP000184109">
    <property type="component" value="Unassembled WGS sequence"/>
</dbReference>
<dbReference type="Gene3D" id="2.60.120.200">
    <property type="match status" value="1"/>
</dbReference>
<dbReference type="PROSITE" id="PS51257">
    <property type="entry name" value="PROKAR_LIPOPROTEIN"/>
    <property type="match status" value="1"/>
</dbReference>
<keyword evidence="2" id="KW-1185">Reference proteome</keyword>
<dbReference type="AlphaFoldDB" id="A0A1M5UFB8"/>
<reference evidence="2" key="1">
    <citation type="submission" date="2016-11" db="EMBL/GenBank/DDBJ databases">
        <authorList>
            <person name="Varghese N."/>
            <person name="Submissions S."/>
        </authorList>
    </citation>
    <scope>NUCLEOTIDE SEQUENCE [LARGE SCALE GENOMIC DNA]</scope>
    <source>
        <strain evidence="2">DSM 100572</strain>
    </source>
</reference>
<dbReference type="OrthoDB" id="1025508at2"/>
<evidence type="ECO:0000313" key="1">
    <source>
        <dbReference type="EMBL" id="SHH61647.1"/>
    </source>
</evidence>
<dbReference type="GO" id="GO:0004553">
    <property type="term" value="F:hydrolase activity, hydrolyzing O-glycosyl compounds"/>
    <property type="evidence" value="ECO:0007669"/>
    <property type="project" value="UniProtKB-ARBA"/>
</dbReference>
<dbReference type="EMBL" id="FQXQ01000002">
    <property type="protein sequence ID" value="SHH61647.1"/>
    <property type="molecule type" value="Genomic_DNA"/>
</dbReference>
<dbReference type="GO" id="GO:0005975">
    <property type="term" value="P:carbohydrate metabolic process"/>
    <property type="evidence" value="ECO:0007669"/>
    <property type="project" value="UniProtKB-ARBA"/>
</dbReference>
<organism evidence="1 2">
    <name type="scientific">Wenyingzhuangia marina</name>
    <dbReference type="NCBI Taxonomy" id="1195760"/>
    <lineage>
        <taxon>Bacteria</taxon>
        <taxon>Pseudomonadati</taxon>
        <taxon>Bacteroidota</taxon>
        <taxon>Flavobacteriia</taxon>
        <taxon>Flavobacteriales</taxon>
        <taxon>Flavobacteriaceae</taxon>
        <taxon>Wenyingzhuangia</taxon>
    </lineage>
</organism>
<dbReference type="SUPFAM" id="SSF49899">
    <property type="entry name" value="Concanavalin A-like lectins/glucanases"/>
    <property type="match status" value="1"/>
</dbReference>
<accession>A0A1M5UFB8</accession>
<gene>
    <name evidence="1" type="ORF">SAMN05444281_1224</name>
</gene>
<dbReference type="RefSeq" id="WP_143155253.1">
    <property type="nucleotide sequence ID" value="NZ_BMEN01000002.1"/>
</dbReference>
<protein>
    <recommendedName>
        <fullName evidence="3">GH16 domain-containing protein</fullName>
    </recommendedName>
</protein>
<sequence length="238" mass="27776">MNRLTALFLMVSIFLLGSCKSNLFHKKEVVENIPFSEDFNNIDVFHQNWKDNSFGHPKSYQLENNALKITTRANSKDRIKVKTKRKNFGIGTYEWKIYVPQYNINDQCSIGAFIYHSGKTPYEIDFEIGSGTIADRTQVAAKPSEAIVHCTSQHHPHTSEIFKVATEQWHSFKIELIENDHKYFVKWYINNILVKTLQTQIKTKHKFTVHNSLENLSFMGEQLPTQENYVLFDSFSFK</sequence>
<dbReference type="InterPro" id="IPR013320">
    <property type="entry name" value="ConA-like_dom_sf"/>
</dbReference>
<name>A0A1M5UFB8_9FLAO</name>